<gene>
    <name evidence="1" type="ORF">H8S23_11315</name>
</gene>
<dbReference type="InterPro" id="IPR052922">
    <property type="entry name" value="Cytidylate_Kinase-2"/>
</dbReference>
<dbReference type="EMBL" id="JACONZ010000004">
    <property type="protein sequence ID" value="MBC5582096.1"/>
    <property type="molecule type" value="Genomic_DNA"/>
</dbReference>
<dbReference type="PANTHER" id="PTHR37816">
    <property type="entry name" value="YALI0E33011P"/>
    <property type="match status" value="1"/>
</dbReference>
<protein>
    <submittedName>
        <fullName evidence="1">DNA topology modulation protein FlaR</fullName>
    </submittedName>
</protein>
<evidence type="ECO:0000313" key="1">
    <source>
        <dbReference type="EMBL" id="MBC5582096.1"/>
    </source>
</evidence>
<reference evidence="1" key="1">
    <citation type="submission" date="2020-08" db="EMBL/GenBank/DDBJ databases">
        <title>Genome public.</title>
        <authorList>
            <person name="Liu C."/>
            <person name="Sun Q."/>
        </authorList>
    </citation>
    <scope>NUCLEOTIDE SEQUENCE</scope>
    <source>
        <strain evidence="1">BX8</strain>
    </source>
</reference>
<sequence>MKIHIIGGSGSGKTYLAKRLADRYLLPVYELDDLFWDNAAGRYGVKMPAEKRDRLLRDILCTDDWIVEGAYCSWLAESFRQADVILVLEMPARVCQSRIIRRFFKRKLGLEGGKRETLGSLIDLLRWTAAFEKNNLPEIQEMLAAYPDKTVTLHSRAEAERYIKCHCP</sequence>
<dbReference type="AlphaFoldDB" id="A0A923KWN4"/>
<dbReference type="RefSeq" id="WP_186888453.1">
    <property type="nucleotide sequence ID" value="NZ_JACONZ010000004.1"/>
</dbReference>
<dbReference type="Proteomes" id="UP000659630">
    <property type="component" value="Unassembled WGS sequence"/>
</dbReference>
<dbReference type="PANTHER" id="PTHR37816:SF2">
    <property type="entry name" value="DNA TOPOLOGY MODULATION PROTEIN FLAR-RELATED PROTEIN"/>
    <property type="match status" value="1"/>
</dbReference>
<proteinExistence type="predicted"/>
<comment type="caution">
    <text evidence="1">The sequence shown here is derived from an EMBL/GenBank/DDBJ whole genome shotgun (WGS) entry which is preliminary data.</text>
</comment>
<evidence type="ECO:0000313" key="2">
    <source>
        <dbReference type="Proteomes" id="UP000659630"/>
    </source>
</evidence>
<keyword evidence="2" id="KW-1185">Reference proteome</keyword>
<dbReference type="SUPFAM" id="SSF52540">
    <property type="entry name" value="P-loop containing nucleoside triphosphate hydrolases"/>
    <property type="match status" value="1"/>
</dbReference>
<dbReference type="InterPro" id="IPR027417">
    <property type="entry name" value="P-loop_NTPase"/>
</dbReference>
<accession>A0A923KWN4</accession>
<name>A0A923KWN4_9FIRM</name>
<organism evidence="1 2">
    <name type="scientific">Anaerofilum hominis</name>
    <dbReference type="NCBI Taxonomy" id="2763016"/>
    <lineage>
        <taxon>Bacteria</taxon>
        <taxon>Bacillati</taxon>
        <taxon>Bacillota</taxon>
        <taxon>Clostridia</taxon>
        <taxon>Eubacteriales</taxon>
        <taxon>Oscillospiraceae</taxon>
        <taxon>Anaerofilum</taxon>
    </lineage>
</organism>
<dbReference type="Gene3D" id="3.40.50.300">
    <property type="entry name" value="P-loop containing nucleotide triphosphate hydrolases"/>
    <property type="match status" value="1"/>
</dbReference>